<evidence type="ECO:0000313" key="5">
    <source>
        <dbReference type="Proteomes" id="UP001271640"/>
    </source>
</evidence>
<comment type="caution">
    <text evidence="4">The sequence shown here is derived from an EMBL/GenBank/DDBJ whole genome shotgun (WGS) entry which is preliminary data.</text>
</comment>
<dbReference type="InterPro" id="IPR002035">
    <property type="entry name" value="VWF_A"/>
</dbReference>
<dbReference type="RefSeq" id="WP_319924777.1">
    <property type="nucleotide sequence ID" value="NZ_VCDP01000005.1"/>
</dbReference>
<dbReference type="PROSITE" id="PS50234">
    <property type="entry name" value="VWFA"/>
    <property type="match status" value="1"/>
</dbReference>
<evidence type="ECO:0000256" key="1">
    <source>
        <dbReference type="ARBA" id="ARBA00008775"/>
    </source>
</evidence>
<dbReference type="Gene3D" id="2.60.60.30">
    <property type="entry name" value="sav2460 like domains"/>
    <property type="match status" value="1"/>
</dbReference>
<dbReference type="Proteomes" id="UP001271640">
    <property type="component" value="Unassembled WGS sequence"/>
</dbReference>
<dbReference type="InterPro" id="IPR051324">
    <property type="entry name" value="Stress/Tellurium_Resist"/>
</dbReference>
<dbReference type="CDD" id="cd06974">
    <property type="entry name" value="TerD_like"/>
    <property type="match status" value="1"/>
</dbReference>
<dbReference type="Gene3D" id="3.40.50.410">
    <property type="entry name" value="von Willebrand factor, type A domain"/>
    <property type="match status" value="1"/>
</dbReference>
<dbReference type="PANTHER" id="PTHR32097:SF4">
    <property type="entry name" value="GENERAL STRESS PROTEIN 16U"/>
    <property type="match status" value="1"/>
</dbReference>
<accession>A0ABU4SHB5</accession>
<dbReference type="EMBL" id="VCDP01000005">
    <property type="protein sequence ID" value="MDX7998046.1"/>
    <property type="molecule type" value="Genomic_DNA"/>
</dbReference>
<proteinExistence type="inferred from homology"/>
<gene>
    <name evidence="4" type="ORF">FE394_02240</name>
</gene>
<dbReference type="PANTHER" id="PTHR32097">
    <property type="entry name" value="CAMP-BINDING PROTEIN 1-RELATED"/>
    <property type="match status" value="1"/>
</dbReference>
<comment type="similarity">
    <text evidence="1">Belongs to the CAPAB/TerDEXZ family.</text>
</comment>
<evidence type="ECO:0000313" key="4">
    <source>
        <dbReference type="EMBL" id="MDX7998046.1"/>
    </source>
</evidence>
<dbReference type="InterPro" id="IPR003325">
    <property type="entry name" value="TerD"/>
</dbReference>
<sequence>MDLQAGQNIVLSTTSLQFTLSYPASPSFRSQVDASVFLLNISGKVRGDSDFYFYNNPASADNSLVLTTSHQSSVIAVDLTKIAADVSKIAITLVIDGPDSVANLQQLKFEAQNVATFTVLTVGRTEKALIVAEIYRHSGNWKLRALGQGFNGGLEPLAVNFGVDVEQPASSNPSPSPSLSPTISLEKKLQAKAPRLVNLAKNATVSLNKHKLQSIKARVAFVLDASGSMTGQFKKGNVQAVLDRIAVLAVQFDDDGSMDLWGFADKHRKYQDVTLDNLDGYIDTIQTALKRSRWEILPGLGGANNEPPVMEEIIDFFKDSDLPVYIVFITDGGISKTRQIKDAIRRSANYPIFWKFVGLGGSRYGVLEDLDDFTDRRLDNTDFFSIDNFATVKDDQLYDQLLTEFKDWHDAATAEKIL</sequence>
<name>A0ABU4SHB5_9GAMM</name>
<feature type="domain" description="VWFA" evidence="3">
    <location>
        <begin position="218"/>
        <end position="401"/>
    </location>
</feature>
<dbReference type="SMART" id="SM00327">
    <property type="entry name" value="VWA"/>
    <property type="match status" value="1"/>
</dbReference>
<evidence type="ECO:0000259" key="3">
    <source>
        <dbReference type="PROSITE" id="PS50234"/>
    </source>
</evidence>
<protein>
    <submittedName>
        <fullName evidence="4">Tellurium resistance protein TerF</fullName>
    </submittedName>
</protein>
<reference evidence="5" key="1">
    <citation type="journal article" date="2024" name="Toxins">
        <title>Genome Sequence Analysis of Native Xenorhabdus Strains Isolated from Entomopathogenic Nematodes in Argentina.</title>
        <authorList>
            <person name="Palma L."/>
            <person name="Frizzo L."/>
            <person name="Kaiser S."/>
            <person name="Berry C."/>
            <person name="Caballero P."/>
            <person name="Bode H.B."/>
            <person name="Del Valle E.E."/>
        </authorList>
    </citation>
    <scope>NUCLEOTIDE SEQUENCE [LARGE SCALE GENOMIC DNA]</scope>
    <source>
        <strain evidence="5">Reich</strain>
    </source>
</reference>
<dbReference type="Pfam" id="PF10138">
    <property type="entry name" value="vWA-TerF-like"/>
    <property type="match status" value="1"/>
</dbReference>
<dbReference type="InterPro" id="IPR036465">
    <property type="entry name" value="vWFA_dom_sf"/>
</dbReference>
<keyword evidence="5" id="KW-1185">Reference proteome</keyword>
<keyword evidence="2" id="KW-0778">Tellurium resistance</keyword>
<dbReference type="Pfam" id="PF02342">
    <property type="entry name" value="TerD"/>
    <property type="match status" value="1"/>
</dbReference>
<dbReference type="InterPro" id="IPR019303">
    <property type="entry name" value="vWA_TerF_C"/>
</dbReference>
<organism evidence="4 5">
    <name type="scientific">Xenorhabdus littoralis</name>
    <dbReference type="NCBI Taxonomy" id="2582835"/>
    <lineage>
        <taxon>Bacteria</taxon>
        <taxon>Pseudomonadati</taxon>
        <taxon>Pseudomonadota</taxon>
        <taxon>Gammaproteobacteria</taxon>
        <taxon>Enterobacterales</taxon>
        <taxon>Morganellaceae</taxon>
        <taxon>Xenorhabdus</taxon>
    </lineage>
</organism>
<evidence type="ECO:0000256" key="2">
    <source>
        <dbReference type="ARBA" id="ARBA00022686"/>
    </source>
</evidence>
<dbReference type="SUPFAM" id="SSF53300">
    <property type="entry name" value="vWA-like"/>
    <property type="match status" value="1"/>
</dbReference>